<evidence type="ECO:0008006" key="5">
    <source>
        <dbReference type="Google" id="ProtNLM"/>
    </source>
</evidence>
<dbReference type="InterPro" id="IPR042495">
    <property type="entry name" value="PDGFRL"/>
</dbReference>
<evidence type="ECO:0000256" key="2">
    <source>
        <dbReference type="SAM" id="Phobius"/>
    </source>
</evidence>
<dbReference type="Gene3D" id="2.60.40.10">
    <property type="entry name" value="Immunoglobulins"/>
    <property type="match status" value="2"/>
</dbReference>
<feature type="transmembrane region" description="Helical" evidence="2">
    <location>
        <begin position="455"/>
        <end position="473"/>
    </location>
</feature>
<evidence type="ECO:0000256" key="1">
    <source>
        <dbReference type="SAM" id="MobiDB-lite"/>
    </source>
</evidence>
<dbReference type="EnsemblMetazoa" id="AMAM018016-RA">
    <property type="protein sequence ID" value="AMAM018016-PA"/>
    <property type="gene ID" value="AMAM018016"/>
</dbReference>
<accession>A0A182T200</accession>
<feature type="compositionally biased region" description="Polar residues" evidence="1">
    <location>
        <begin position="363"/>
        <end position="373"/>
    </location>
</feature>
<protein>
    <recommendedName>
        <fullName evidence="5">Ig-like domain-containing protein</fullName>
    </recommendedName>
</protein>
<keyword evidence="2" id="KW-0812">Transmembrane</keyword>
<dbReference type="VEuPathDB" id="VectorBase:AMAM018016"/>
<proteinExistence type="predicted"/>
<name>A0A182T200_9DIPT</name>
<keyword evidence="2" id="KW-0472">Membrane</keyword>
<dbReference type="PANTHER" id="PTHR15360:SF4">
    <property type="entry name" value="PROTEIN KINASE DOMAIN-CONTAINING PROTEIN"/>
    <property type="match status" value="1"/>
</dbReference>
<keyword evidence="2" id="KW-1133">Transmembrane helix</keyword>
<sequence>MWKHYAASYDWEPMNVFPQDFTTDDPDKPYGSVLMLTDASADQVGRYYCVDRNLYDEKHGTTHEEDEAEEEEDPNRTAADEMLDEMVAEYSASAVYVYVDDPEYPLVPVHTPVFRVEQYQDFIIPCKPTHPNVEVELYKDLEGPQYFNTTYDSANGFTVRHQRLDTGVAKFICRVMNSAPSINQTLYVPIDLSAVDDRAWDLVEDYQYSNTQGFLLSFNRLEDGGSYYCQVKDKPHHRIHFEIAIDEHCEFSTTVIRMLTRTVRPPDRSQGITSNALYLAGDGATSSSSHYDYEPFSDDQNTGNSLDQVFTLHSVLFADQPAPIASEESLQTSYDSVRGFSQLESSATAKLLKRSIVDQFKNSSENSSSTLEIGTSEDPLPYSSSTEGNSTLFDNFTYAYDYLDVDTSNGTVAGTSVGYANATEDRPTTPRTTHVHPHGANSSHVPLTSTSERNYYIYIYFLLPICCTMLLCVRCIIRLIVLISLVPFQASTFSILISLNLFLLAQPMTVNCMH</sequence>
<feature type="transmembrane region" description="Helical" evidence="2">
    <location>
        <begin position="480"/>
        <end position="505"/>
    </location>
</feature>
<organism evidence="3 4">
    <name type="scientific">Anopheles maculatus</name>
    <dbReference type="NCBI Taxonomy" id="74869"/>
    <lineage>
        <taxon>Eukaryota</taxon>
        <taxon>Metazoa</taxon>
        <taxon>Ecdysozoa</taxon>
        <taxon>Arthropoda</taxon>
        <taxon>Hexapoda</taxon>
        <taxon>Insecta</taxon>
        <taxon>Pterygota</taxon>
        <taxon>Neoptera</taxon>
        <taxon>Endopterygota</taxon>
        <taxon>Diptera</taxon>
        <taxon>Nematocera</taxon>
        <taxon>Culicoidea</taxon>
        <taxon>Culicidae</taxon>
        <taxon>Anophelinae</taxon>
        <taxon>Anopheles</taxon>
        <taxon>Anopheles maculatus group</taxon>
    </lineage>
</organism>
<evidence type="ECO:0000313" key="4">
    <source>
        <dbReference type="Proteomes" id="UP000075901"/>
    </source>
</evidence>
<evidence type="ECO:0000313" key="3">
    <source>
        <dbReference type="EnsemblMetazoa" id="AMAM018016-PA"/>
    </source>
</evidence>
<dbReference type="PANTHER" id="PTHR15360">
    <property type="entry name" value="PLATELET-DERIVED GROWTH FACTOR RECEPTOR LIKE"/>
    <property type="match status" value="1"/>
</dbReference>
<keyword evidence="4" id="KW-1185">Reference proteome</keyword>
<reference evidence="4" key="1">
    <citation type="submission" date="2013-09" db="EMBL/GenBank/DDBJ databases">
        <title>The Genome Sequence of Anopheles maculatus species B.</title>
        <authorList>
            <consortium name="The Broad Institute Genomics Platform"/>
            <person name="Neafsey D.E."/>
            <person name="Besansky N."/>
            <person name="Howell P."/>
            <person name="Walton C."/>
            <person name="Young S.K."/>
            <person name="Zeng Q."/>
            <person name="Gargeya S."/>
            <person name="Fitzgerald M."/>
            <person name="Haas B."/>
            <person name="Abouelleil A."/>
            <person name="Allen A.W."/>
            <person name="Alvarado L."/>
            <person name="Arachchi H.M."/>
            <person name="Berlin A.M."/>
            <person name="Chapman S.B."/>
            <person name="Gainer-Dewar J."/>
            <person name="Goldberg J."/>
            <person name="Griggs A."/>
            <person name="Gujja S."/>
            <person name="Hansen M."/>
            <person name="Howarth C."/>
            <person name="Imamovic A."/>
            <person name="Ireland A."/>
            <person name="Larimer J."/>
            <person name="McCowan C."/>
            <person name="Murphy C."/>
            <person name="Pearson M."/>
            <person name="Poon T.W."/>
            <person name="Priest M."/>
            <person name="Roberts A."/>
            <person name="Saif S."/>
            <person name="Shea T."/>
            <person name="Sisk P."/>
            <person name="Sykes S."/>
            <person name="Wortman J."/>
            <person name="Nusbaum C."/>
            <person name="Birren B."/>
        </authorList>
    </citation>
    <scope>NUCLEOTIDE SEQUENCE [LARGE SCALE GENOMIC DNA]</scope>
    <source>
        <strain evidence="4">maculatus3</strain>
    </source>
</reference>
<dbReference type="InterPro" id="IPR013783">
    <property type="entry name" value="Ig-like_fold"/>
</dbReference>
<feature type="region of interest" description="Disordered" evidence="1">
    <location>
        <begin position="420"/>
        <end position="443"/>
    </location>
</feature>
<dbReference type="AlphaFoldDB" id="A0A182T200"/>
<reference evidence="3" key="2">
    <citation type="submission" date="2020-05" db="UniProtKB">
        <authorList>
            <consortium name="EnsemblMetazoa"/>
        </authorList>
    </citation>
    <scope>IDENTIFICATION</scope>
    <source>
        <strain evidence="3">maculatus3</strain>
    </source>
</reference>
<feature type="region of interest" description="Disordered" evidence="1">
    <location>
        <begin position="363"/>
        <end position="386"/>
    </location>
</feature>
<dbReference type="Proteomes" id="UP000075901">
    <property type="component" value="Unassembled WGS sequence"/>
</dbReference>